<evidence type="ECO:0000256" key="2">
    <source>
        <dbReference type="SAM" id="Phobius"/>
    </source>
</evidence>
<accession>A0A284S4E4</accession>
<gene>
    <name evidence="3" type="ORF">ARMOST_19363</name>
</gene>
<proteinExistence type="predicted"/>
<dbReference type="Proteomes" id="UP000219338">
    <property type="component" value="Unassembled WGS sequence"/>
</dbReference>
<name>A0A284S4E4_ARMOS</name>
<feature type="transmembrane region" description="Helical" evidence="2">
    <location>
        <begin position="35"/>
        <end position="57"/>
    </location>
</feature>
<feature type="compositionally biased region" description="Basic and acidic residues" evidence="1">
    <location>
        <begin position="115"/>
        <end position="132"/>
    </location>
</feature>
<dbReference type="EMBL" id="FUEG01000031">
    <property type="protein sequence ID" value="SJL15857.1"/>
    <property type="molecule type" value="Genomic_DNA"/>
</dbReference>
<evidence type="ECO:0000256" key="1">
    <source>
        <dbReference type="SAM" id="MobiDB-lite"/>
    </source>
</evidence>
<keyword evidence="4" id="KW-1185">Reference proteome</keyword>
<evidence type="ECO:0000313" key="3">
    <source>
        <dbReference type="EMBL" id="SJL15857.1"/>
    </source>
</evidence>
<sequence length="132" mass="15055">MTYRVPASKIQRWQRRMAAWEDRVPGIETRRCCEWVLGCIMFLLAEPLICLSIRLFLNLGTKWTFLPPTKSSEFCLETTYRVPGNKIRQQLNTTFKHSGLVSAPSLKSCSARGGTVEDGRDETRMLRDGPSS</sequence>
<dbReference type="AlphaFoldDB" id="A0A284S4E4"/>
<evidence type="ECO:0000313" key="4">
    <source>
        <dbReference type="Proteomes" id="UP000219338"/>
    </source>
</evidence>
<reference evidence="4" key="1">
    <citation type="journal article" date="2017" name="Nat. Ecol. Evol.">
        <title>Genome expansion and lineage-specific genetic innovations in the forest pathogenic fungi Armillaria.</title>
        <authorList>
            <person name="Sipos G."/>
            <person name="Prasanna A.N."/>
            <person name="Walter M.C."/>
            <person name="O'Connor E."/>
            <person name="Balint B."/>
            <person name="Krizsan K."/>
            <person name="Kiss B."/>
            <person name="Hess J."/>
            <person name="Varga T."/>
            <person name="Slot J."/>
            <person name="Riley R."/>
            <person name="Boka B."/>
            <person name="Rigling D."/>
            <person name="Barry K."/>
            <person name="Lee J."/>
            <person name="Mihaltcheva S."/>
            <person name="LaButti K."/>
            <person name="Lipzen A."/>
            <person name="Waldron R."/>
            <person name="Moloney N.M."/>
            <person name="Sperisen C."/>
            <person name="Kredics L."/>
            <person name="Vagvoelgyi C."/>
            <person name="Patrignani A."/>
            <person name="Fitzpatrick D."/>
            <person name="Nagy I."/>
            <person name="Doyle S."/>
            <person name="Anderson J.B."/>
            <person name="Grigoriev I.V."/>
            <person name="Gueldener U."/>
            <person name="Muensterkoetter M."/>
            <person name="Nagy L.G."/>
        </authorList>
    </citation>
    <scope>NUCLEOTIDE SEQUENCE [LARGE SCALE GENOMIC DNA]</scope>
    <source>
        <strain evidence="4">C18/9</strain>
    </source>
</reference>
<feature type="region of interest" description="Disordered" evidence="1">
    <location>
        <begin position="104"/>
        <end position="132"/>
    </location>
</feature>
<protein>
    <submittedName>
        <fullName evidence="3">Uncharacterized protein</fullName>
    </submittedName>
</protein>
<keyword evidence="2" id="KW-0472">Membrane</keyword>
<organism evidence="3 4">
    <name type="scientific">Armillaria ostoyae</name>
    <name type="common">Armillaria root rot fungus</name>
    <dbReference type="NCBI Taxonomy" id="47428"/>
    <lineage>
        <taxon>Eukaryota</taxon>
        <taxon>Fungi</taxon>
        <taxon>Dikarya</taxon>
        <taxon>Basidiomycota</taxon>
        <taxon>Agaricomycotina</taxon>
        <taxon>Agaricomycetes</taxon>
        <taxon>Agaricomycetidae</taxon>
        <taxon>Agaricales</taxon>
        <taxon>Marasmiineae</taxon>
        <taxon>Physalacriaceae</taxon>
        <taxon>Armillaria</taxon>
    </lineage>
</organism>
<keyword evidence="2" id="KW-0812">Transmembrane</keyword>
<keyword evidence="2" id="KW-1133">Transmembrane helix</keyword>